<gene>
    <name evidence="9" type="ORF">HNP36_003708</name>
</gene>
<feature type="transmembrane region" description="Helical" evidence="6">
    <location>
        <begin position="270"/>
        <end position="286"/>
    </location>
</feature>
<evidence type="ECO:0000256" key="1">
    <source>
        <dbReference type="ARBA" id="ARBA00004651"/>
    </source>
</evidence>
<feature type="transmembrane region" description="Helical" evidence="6">
    <location>
        <begin position="371"/>
        <end position="392"/>
    </location>
</feature>
<dbReference type="Proteomes" id="UP000589738">
    <property type="component" value="Unassembled WGS sequence"/>
</dbReference>
<evidence type="ECO:0000256" key="5">
    <source>
        <dbReference type="ARBA" id="ARBA00023136"/>
    </source>
</evidence>
<feature type="domain" description="ComEC/Rec2-related protein" evidence="7">
    <location>
        <begin position="217"/>
        <end position="478"/>
    </location>
</feature>
<evidence type="ECO:0000259" key="8">
    <source>
        <dbReference type="Pfam" id="PF13567"/>
    </source>
</evidence>
<reference evidence="9 10" key="1">
    <citation type="submission" date="2020-08" db="EMBL/GenBank/DDBJ databases">
        <title>Functional genomics of gut bacteria from endangered species of beetles.</title>
        <authorList>
            <person name="Carlos-Shanley C."/>
        </authorList>
    </citation>
    <scope>NUCLEOTIDE SEQUENCE [LARGE SCALE GENOMIC DNA]</scope>
    <source>
        <strain evidence="9 10">S00136</strain>
    </source>
</reference>
<evidence type="ECO:0000313" key="10">
    <source>
        <dbReference type="Proteomes" id="UP000589738"/>
    </source>
</evidence>
<evidence type="ECO:0000256" key="6">
    <source>
        <dbReference type="SAM" id="Phobius"/>
    </source>
</evidence>
<dbReference type="Pfam" id="PF13567">
    <property type="entry name" value="DUF4131"/>
    <property type="match status" value="1"/>
</dbReference>
<dbReference type="Pfam" id="PF03772">
    <property type="entry name" value="Competence"/>
    <property type="match status" value="1"/>
</dbReference>
<accession>A0A841NH91</accession>
<comment type="subcellular location">
    <subcellularLocation>
        <location evidence="1">Cell membrane</location>
        <topology evidence="1">Multi-pass membrane protein</topology>
    </subcellularLocation>
</comment>
<evidence type="ECO:0000313" key="9">
    <source>
        <dbReference type="EMBL" id="MBB6372590.1"/>
    </source>
</evidence>
<evidence type="ECO:0000259" key="7">
    <source>
        <dbReference type="Pfam" id="PF03772"/>
    </source>
</evidence>
<name>A0A841NH91_9FLAO</name>
<feature type="transmembrane region" description="Helical" evidence="6">
    <location>
        <begin position="58"/>
        <end position="76"/>
    </location>
</feature>
<dbReference type="EMBL" id="JACHLC010000007">
    <property type="protein sequence ID" value="MBB6372590.1"/>
    <property type="molecule type" value="Genomic_DNA"/>
</dbReference>
<evidence type="ECO:0000256" key="2">
    <source>
        <dbReference type="ARBA" id="ARBA00022475"/>
    </source>
</evidence>
<feature type="transmembrane region" description="Helical" evidence="6">
    <location>
        <begin position="29"/>
        <end position="46"/>
    </location>
</feature>
<dbReference type="GO" id="GO:0005886">
    <property type="term" value="C:plasma membrane"/>
    <property type="evidence" value="ECO:0007669"/>
    <property type="project" value="UniProtKB-SubCell"/>
</dbReference>
<protein>
    <submittedName>
        <fullName evidence="9">Competence protein ComEC</fullName>
    </submittedName>
</protein>
<feature type="transmembrane region" description="Helical" evidence="6">
    <location>
        <begin position="237"/>
        <end position="258"/>
    </location>
</feature>
<dbReference type="InterPro" id="IPR052159">
    <property type="entry name" value="Competence_DNA_uptake"/>
</dbReference>
<dbReference type="PANTHER" id="PTHR30619:SF1">
    <property type="entry name" value="RECOMBINATION PROTEIN 2"/>
    <property type="match status" value="1"/>
</dbReference>
<evidence type="ECO:0000256" key="4">
    <source>
        <dbReference type="ARBA" id="ARBA00022989"/>
    </source>
</evidence>
<keyword evidence="4 6" id="KW-1133">Transmembrane helix</keyword>
<feature type="transmembrane region" description="Helical" evidence="6">
    <location>
        <begin position="340"/>
        <end position="359"/>
    </location>
</feature>
<feature type="domain" description="DUF4131" evidence="8">
    <location>
        <begin position="30"/>
        <end position="173"/>
    </location>
</feature>
<keyword evidence="2" id="KW-1003">Cell membrane</keyword>
<sequence length="589" mass="68080">MNKQPLLILSVCFILGIFLQDKLLLGETIIYMISAGCLLIFALYFLHSYFLHKAKAVLLGLLFFGAGMTLHFFNTFSSGNMSLPPNTTVFFKISKKLNSTEKNKKYEAIIQAGKENFNAVMYIPKTNKELDFNHYYKANAYLSKPKSPQYDFQFDYTGYLRRKNIEYQCYLSDEISAAGRVDLNLNEWFQQRRLFMLQKIDKTEMSPKTREFLKGIILADRTEMDAGMVQDFSKSGMVHFLAISGTHIVVIFGMFYFLLTRFSPLRFRKYAIISSIGFIWLFAVFIGFGNSVMRSCIMLTVYFIYVLLQRKPDLLHSLSLSAMIILVIDTQQLFDVGFQLSFLAVLGIFWLNQPLLKYFPRQDGYFKKLIYNTITISLSAQLATLPLVLYYFHQFSLVSVPANILIVPFSEILILFSFLMTALIGLDLDFELINSIYDGSMRILLSLIHWFAERGTLFFSNIAMNLTEVLSLFVIVYMLRPLLLKISFKNVFRLTVVVFIFFAVRTGFNIFENQKEEVLLHDFNKTKVLSVKKGNRACFWITGNSDKKNVSKFLATPYSSSRRVGNVEIKTFPQMTEKVVYNGRIYNLK</sequence>
<feature type="transmembrane region" description="Helical" evidence="6">
    <location>
        <begin position="458"/>
        <end position="479"/>
    </location>
</feature>
<keyword evidence="5 6" id="KW-0472">Membrane</keyword>
<keyword evidence="3 6" id="KW-0812">Transmembrane</keyword>
<proteinExistence type="predicted"/>
<evidence type="ECO:0000256" key="3">
    <source>
        <dbReference type="ARBA" id="ARBA00022692"/>
    </source>
</evidence>
<feature type="transmembrane region" description="Helical" evidence="6">
    <location>
        <begin position="491"/>
        <end position="511"/>
    </location>
</feature>
<keyword evidence="10" id="KW-1185">Reference proteome</keyword>
<dbReference type="NCBIfam" id="TIGR00360">
    <property type="entry name" value="ComEC_N-term"/>
    <property type="match status" value="1"/>
</dbReference>
<dbReference type="InterPro" id="IPR004477">
    <property type="entry name" value="ComEC_N"/>
</dbReference>
<dbReference type="RefSeq" id="WP_184167179.1">
    <property type="nucleotide sequence ID" value="NZ_JACHLC010000007.1"/>
</dbReference>
<dbReference type="AlphaFoldDB" id="A0A841NH91"/>
<dbReference type="PANTHER" id="PTHR30619">
    <property type="entry name" value="DNA INTERNALIZATION/COMPETENCE PROTEIN COMEC/REC2"/>
    <property type="match status" value="1"/>
</dbReference>
<organism evidence="9 10">
    <name type="scientific">Chryseobacterium shigense</name>
    <dbReference type="NCBI Taxonomy" id="297244"/>
    <lineage>
        <taxon>Bacteria</taxon>
        <taxon>Pseudomonadati</taxon>
        <taxon>Bacteroidota</taxon>
        <taxon>Flavobacteriia</taxon>
        <taxon>Flavobacteriales</taxon>
        <taxon>Weeksellaceae</taxon>
        <taxon>Chryseobacterium group</taxon>
        <taxon>Chryseobacterium</taxon>
    </lineage>
</organism>
<comment type="caution">
    <text evidence="9">The sequence shown here is derived from an EMBL/GenBank/DDBJ whole genome shotgun (WGS) entry which is preliminary data.</text>
</comment>
<dbReference type="InterPro" id="IPR025405">
    <property type="entry name" value="DUF4131"/>
</dbReference>
<feature type="transmembrane region" description="Helical" evidence="6">
    <location>
        <begin position="404"/>
        <end position="424"/>
    </location>
</feature>